<organism evidence="1 2">
    <name type="scientific">Peronosclerospora sorghi</name>
    <dbReference type="NCBI Taxonomy" id="230839"/>
    <lineage>
        <taxon>Eukaryota</taxon>
        <taxon>Sar</taxon>
        <taxon>Stramenopiles</taxon>
        <taxon>Oomycota</taxon>
        <taxon>Peronosporomycetes</taxon>
        <taxon>Peronosporales</taxon>
        <taxon>Peronosporaceae</taxon>
        <taxon>Peronosclerospora</taxon>
    </lineage>
</organism>
<evidence type="ECO:0000313" key="1">
    <source>
        <dbReference type="EMBL" id="KAI9920026.1"/>
    </source>
</evidence>
<name>A0ACC0WPV8_9STRA</name>
<proteinExistence type="predicted"/>
<sequence>MLVELAGDRAGEGGESGSDFENGVYLNIWEWAPEIILRNLEISKTFDEMSVSCCNDVIAEQSVSREMLPILKERREIQL</sequence>
<dbReference type="EMBL" id="CM047589">
    <property type="protein sequence ID" value="KAI9920026.1"/>
    <property type="molecule type" value="Genomic_DNA"/>
</dbReference>
<protein>
    <submittedName>
        <fullName evidence="1">Uncharacterized protein</fullName>
    </submittedName>
</protein>
<comment type="caution">
    <text evidence="1">The sequence shown here is derived from an EMBL/GenBank/DDBJ whole genome shotgun (WGS) entry which is preliminary data.</text>
</comment>
<reference evidence="1 2" key="1">
    <citation type="journal article" date="2022" name="bioRxiv">
        <title>The genome of the oomycete Peronosclerospora sorghi, a cosmopolitan pathogen of maize and sorghum, is inflated with dispersed pseudogenes.</title>
        <authorList>
            <person name="Fletcher K."/>
            <person name="Martin F."/>
            <person name="Isakeit T."/>
            <person name="Cavanaugh K."/>
            <person name="Magill C."/>
            <person name="Michelmore R."/>
        </authorList>
    </citation>
    <scope>NUCLEOTIDE SEQUENCE [LARGE SCALE GENOMIC DNA]</scope>
    <source>
        <strain evidence="1">P6</strain>
    </source>
</reference>
<evidence type="ECO:0000313" key="2">
    <source>
        <dbReference type="Proteomes" id="UP001163321"/>
    </source>
</evidence>
<gene>
    <name evidence="1" type="ORF">PsorP6_016093</name>
</gene>
<keyword evidence="2" id="KW-1185">Reference proteome</keyword>
<accession>A0ACC0WPV8</accession>
<dbReference type="Proteomes" id="UP001163321">
    <property type="component" value="Chromosome 10"/>
</dbReference>